<keyword evidence="3" id="KW-1185">Reference proteome</keyword>
<feature type="compositionally biased region" description="Pro residues" evidence="1">
    <location>
        <begin position="181"/>
        <end position="193"/>
    </location>
</feature>
<feature type="compositionally biased region" description="Basic and acidic residues" evidence="1">
    <location>
        <begin position="1"/>
        <end position="14"/>
    </location>
</feature>
<feature type="region of interest" description="Disordered" evidence="1">
    <location>
        <begin position="152"/>
        <end position="193"/>
    </location>
</feature>
<organism evidence="2 3">
    <name type="scientific">Stephania cephalantha</name>
    <dbReference type="NCBI Taxonomy" id="152367"/>
    <lineage>
        <taxon>Eukaryota</taxon>
        <taxon>Viridiplantae</taxon>
        <taxon>Streptophyta</taxon>
        <taxon>Embryophyta</taxon>
        <taxon>Tracheophyta</taxon>
        <taxon>Spermatophyta</taxon>
        <taxon>Magnoliopsida</taxon>
        <taxon>Ranunculales</taxon>
        <taxon>Menispermaceae</taxon>
        <taxon>Menispermoideae</taxon>
        <taxon>Cissampelideae</taxon>
        <taxon>Stephania</taxon>
    </lineage>
</organism>
<accession>A0AAP0F4T5</accession>
<gene>
    <name evidence="2" type="ORF">Scep_021698</name>
</gene>
<evidence type="ECO:0000313" key="3">
    <source>
        <dbReference type="Proteomes" id="UP001419268"/>
    </source>
</evidence>
<dbReference type="AlphaFoldDB" id="A0AAP0F4T5"/>
<feature type="region of interest" description="Disordered" evidence="1">
    <location>
        <begin position="1"/>
        <end position="28"/>
    </location>
</feature>
<sequence>MSEDGDRWGRSRGDDEGDESIGADPIEGLGMRMVKRSAQLNSWRKNTQNGVFTCNDRMPDSLPRVTRCAVGRIGDNSLALNMYAGNHAMDSSYPHNYGRFEDSHYYNVNECAVCAAVVRCRRSRLAVSAVSAAVGAASPTPLLEPTRRPAIRARVQAASQPPPLLPSRRPAIRAGVQAASQPPPPLVPNLPPP</sequence>
<dbReference type="EMBL" id="JBBNAG010000009">
    <property type="protein sequence ID" value="KAK9104854.1"/>
    <property type="molecule type" value="Genomic_DNA"/>
</dbReference>
<name>A0AAP0F4T5_9MAGN</name>
<proteinExistence type="predicted"/>
<reference evidence="2 3" key="1">
    <citation type="submission" date="2024-01" db="EMBL/GenBank/DDBJ databases">
        <title>Genome assemblies of Stephania.</title>
        <authorList>
            <person name="Yang L."/>
        </authorList>
    </citation>
    <scope>NUCLEOTIDE SEQUENCE [LARGE SCALE GENOMIC DNA]</scope>
    <source>
        <strain evidence="2">JXDWG</strain>
        <tissue evidence="2">Leaf</tissue>
    </source>
</reference>
<dbReference type="Proteomes" id="UP001419268">
    <property type="component" value="Unassembled WGS sequence"/>
</dbReference>
<protein>
    <submittedName>
        <fullName evidence="2">Uncharacterized protein</fullName>
    </submittedName>
</protein>
<evidence type="ECO:0000313" key="2">
    <source>
        <dbReference type="EMBL" id="KAK9104854.1"/>
    </source>
</evidence>
<comment type="caution">
    <text evidence="2">The sequence shown here is derived from an EMBL/GenBank/DDBJ whole genome shotgun (WGS) entry which is preliminary data.</text>
</comment>
<evidence type="ECO:0000256" key="1">
    <source>
        <dbReference type="SAM" id="MobiDB-lite"/>
    </source>
</evidence>